<sequence>MAIFEEREDLMVSPTGGSPTLRRAHFLIPTVNSVNGPKLKLPSLSLFPETKLPLKVYFNGWRRPLRNWNTWVEKMHPKHQYVWKEAGVYEAIMGTTYSIRRNNDLVFGLAERWCSDTNTFMFPWGEATITLEDMIVLGGFSVLGGPVSMPLQNKEMVDIEDKLGKARLEVTRSKTQAEDSFWLSHLMDSGSEIEHEAFLSLWLSRFVFRRHGRGTINKDVFSIAVHLSKGTRIALAPFVLASLYRDLSLLKETLAASAVFDYESENSILVLNLWAPLQLVQVWAWERFPLLQPKPNFIKTGEVRLARWHAVKSLKIKNVSEVIDSSGESFKWRPYAIAVDNWLLPRFYKEEEHWITCNLGLDEELESFARCLRVCELVGKDFKEPYLPHRVGMQFGMDQDLPGWFPGSTESPETAWGSYSRPFGDVELYIPPRLFESDITTRYLDWWENSILTPQDAIKGVVRRKRSPRRLKRLLPNLERVKGGNDADVPPGFPPKRRRVDAVLQIGDNLPSLSSLSACNGPTMTGAAIGISKTGCEHLNSGKDGISTQTTLSIHHNEEEGSNSFKFKVPKLEVVGAATDHANETKVGVSIGNMVGINHNREEGIRSFKFEMPKLQIEYRISKLEREVDELKAAIFGTATRIKDQCCYTLEPVSGCVIAASL</sequence>
<dbReference type="PANTHER" id="PTHR46033:SF67">
    <property type="entry name" value="AMINOTRANSFERASE-LIKE, PLANT MOBILE DOMAIN FAMILY PROTEIN"/>
    <property type="match status" value="1"/>
</dbReference>
<dbReference type="Proteomes" id="UP001187471">
    <property type="component" value="Unassembled WGS sequence"/>
</dbReference>
<proteinExistence type="predicted"/>
<protein>
    <recommendedName>
        <fullName evidence="1">Aminotransferase-like plant mobile domain-containing protein</fullName>
    </recommendedName>
</protein>
<dbReference type="PANTHER" id="PTHR46033">
    <property type="entry name" value="PROTEIN MAIN-LIKE 2"/>
    <property type="match status" value="1"/>
</dbReference>
<gene>
    <name evidence="2" type="ORF">RJ640_004665</name>
</gene>
<dbReference type="Pfam" id="PF10536">
    <property type="entry name" value="PMD"/>
    <property type="match status" value="1"/>
</dbReference>
<dbReference type="InterPro" id="IPR019557">
    <property type="entry name" value="AminoTfrase-like_pln_mobile"/>
</dbReference>
<organism evidence="2 3">
    <name type="scientific">Escallonia rubra</name>
    <dbReference type="NCBI Taxonomy" id="112253"/>
    <lineage>
        <taxon>Eukaryota</taxon>
        <taxon>Viridiplantae</taxon>
        <taxon>Streptophyta</taxon>
        <taxon>Embryophyta</taxon>
        <taxon>Tracheophyta</taxon>
        <taxon>Spermatophyta</taxon>
        <taxon>Magnoliopsida</taxon>
        <taxon>eudicotyledons</taxon>
        <taxon>Gunneridae</taxon>
        <taxon>Pentapetalae</taxon>
        <taxon>asterids</taxon>
        <taxon>campanulids</taxon>
        <taxon>Escalloniales</taxon>
        <taxon>Escalloniaceae</taxon>
        <taxon>Escallonia</taxon>
    </lineage>
</organism>
<dbReference type="AlphaFoldDB" id="A0AA88UHB9"/>
<comment type="caution">
    <text evidence="2">The sequence shown here is derived from an EMBL/GenBank/DDBJ whole genome shotgun (WGS) entry which is preliminary data.</text>
</comment>
<name>A0AA88UHB9_9ASTE</name>
<evidence type="ECO:0000313" key="2">
    <source>
        <dbReference type="EMBL" id="KAK2984840.1"/>
    </source>
</evidence>
<evidence type="ECO:0000259" key="1">
    <source>
        <dbReference type="Pfam" id="PF10536"/>
    </source>
</evidence>
<reference evidence="2" key="1">
    <citation type="submission" date="2022-12" db="EMBL/GenBank/DDBJ databases">
        <title>Draft genome assemblies for two species of Escallonia (Escalloniales).</title>
        <authorList>
            <person name="Chanderbali A."/>
            <person name="Dervinis C."/>
            <person name="Anghel I."/>
            <person name="Soltis D."/>
            <person name="Soltis P."/>
            <person name="Zapata F."/>
        </authorList>
    </citation>
    <scope>NUCLEOTIDE SEQUENCE</scope>
    <source>
        <strain evidence="2">UCBG92.1500</strain>
        <tissue evidence="2">Leaf</tissue>
    </source>
</reference>
<evidence type="ECO:0000313" key="3">
    <source>
        <dbReference type="Proteomes" id="UP001187471"/>
    </source>
</evidence>
<accession>A0AA88UHB9</accession>
<dbReference type="InterPro" id="IPR044824">
    <property type="entry name" value="MAIN-like"/>
</dbReference>
<feature type="domain" description="Aminotransferase-like plant mobile" evidence="1">
    <location>
        <begin position="87"/>
        <end position="448"/>
    </location>
</feature>
<dbReference type="GO" id="GO:0010073">
    <property type="term" value="P:meristem maintenance"/>
    <property type="evidence" value="ECO:0007669"/>
    <property type="project" value="InterPro"/>
</dbReference>
<dbReference type="EMBL" id="JAVXUO010001214">
    <property type="protein sequence ID" value="KAK2984840.1"/>
    <property type="molecule type" value="Genomic_DNA"/>
</dbReference>
<keyword evidence="3" id="KW-1185">Reference proteome</keyword>